<dbReference type="SMART" id="SM00228">
    <property type="entry name" value="PDZ"/>
    <property type="match status" value="1"/>
</dbReference>
<dbReference type="SUPFAM" id="SSF140741">
    <property type="entry name" value="RUN domain-like"/>
    <property type="match status" value="1"/>
</dbReference>
<accession>A0A2R5L7E2</accession>
<evidence type="ECO:0000259" key="2">
    <source>
        <dbReference type="PROSITE" id="PS50826"/>
    </source>
</evidence>
<dbReference type="CDD" id="cd00136">
    <property type="entry name" value="PDZ_canonical"/>
    <property type="match status" value="1"/>
</dbReference>
<dbReference type="PANTHER" id="PTHR46753">
    <property type="entry name" value="FYVE AND COILED-COIL DOMAIN-CONTAINING PROTEIN 1"/>
    <property type="match status" value="1"/>
</dbReference>
<dbReference type="CDD" id="cd17682">
    <property type="entry name" value="RUN_RUFY4_like"/>
    <property type="match status" value="1"/>
</dbReference>
<dbReference type="InterPro" id="IPR001478">
    <property type="entry name" value="PDZ"/>
</dbReference>
<dbReference type="InterPro" id="IPR011993">
    <property type="entry name" value="PH-like_dom_sf"/>
</dbReference>
<name>A0A2R5L7E2_9ACAR</name>
<dbReference type="PROSITE" id="PS50826">
    <property type="entry name" value="RUN"/>
    <property type="match status" value="1"/>
</dbReference>
<dbReference type="Pfam" id="PF02759">
    <property type="entry name" value="RUN"/>
    <property type="match status" value="1"/>
</dbReference>
<organism evidence="3">
    <name type="scientific">Ornithodoros turicata</name>
    <dbReference type="NCBI Taxonomy" id="34597"/>
    <lineage>
        <taxon>Eukaryota</taxon>
        <taxon>Metazoa</taxon>
        <taxon>Ecdysozoa</taxon>
        <taxon>Arthropoda</taxon>
        <taxon>Chelicerata</taxon>
        <taxon>Arachnida</taxon>
        <taxon>Acari</taxon>
        <taxon>Parasitiformes</taxon>
        <taxon>Ixodida</taxon>
        <taxon>Ixodoidea</taxon>
        <taxon>Argasidae</taxon>
        <taxon>Ornithodorinae</taxon>
        <taxon>Ornithodoros</taxon>
    </lineage>
</organism>
<protein>
    <submittedName>
        <fullName evidence="3">Putative run domain-containing protein</fullName>
    </submittedName>
</protein>
<dbReference type="InterPro" id="IPR037213">
    <property type="entry name" value="Run_dom_sf"/>
</dbReference>
<proteinExistence type="predicted"/>
<reference evidence="3" key="1">
    <citation type="submission" date="2018-03" db="EMBL/GenBank/DDBJ databases">
        <title>The relapsing fever spirochete Borrelia turicatae persists in the highly oxidative environment of its soft-bodied tick vector.</title>
        <authorList>
            <person name="Bourret T.J."/>
            <person name="Boyle W.K."/>
            <person name="Valenzuela J.G."/>
            <person name="Oliveira F."/>
            <person name="Lopez J.E."/>
        </authorList>
    </citation>
    <scope>NUCLEOTIDE SEQUENCE</scope>
    <source>
        <strain evidence="3">Kansas strain/isolate</strain>
        <tissue evidence="3">Salivary glands</tissue>
    </source>
</reference>
<dbReference type="PANTHER" id="PTHR46753:SF3">
    <property type="entry name" value="PDZ DOMAIN-CONTAINING PROTEIN"/>
    <property type="match status" value="1"/>
</dbReference>
<dbReference type="InterPro" id="IPR004012">
    <property type="entry name" value="Run_dom"/>
</dbReference>
<feature type="domain" description="RUN" evidence="2">
    <location>
        <begin position="28"/>
        <end position="170"/>
    </location>
</feature>
<evidence type="ECO:0000259" key="1">
    <source>
        <dbReference type="PROSITE" id="PS50106"/>
    </source>
</evidence>
<dbReference type="SUPFAM" id="SSF50729">
    <property type="entry name" value="PH domain-like"/>
    <property type="match status" value="1"/>
</dbReference>
<dbReference type="PROSITE" id="PS50106">
    <property type="entry name" value="PDZ"/>
    <property type="match status" value="1"/>
</dbReference>
<dbReference type="Gene3D" id="2.30.42.10">
    <property type="match status" value="1"/>
</dbReference>
<dbReference type="AlphaFoldDB" id="A0A2R5L7E2"/>
<evidence type="ECO:0000313" key="3">
    <source>
        <dbReference type="EMBL" id="MBY05413.1"/>
    </source>
</evidence>
<feature type="domain" description="PDZ" evidence="1">
    <location>
        <begin position="178"/>
        <end position="247"/>
    </location>
</feature>
<dbReference type="EMBL" id="GGLE01001287">
    <property type="protein sequence ID" value="MBY05413.1"/>
    <property type="molecule type" value="Transcribed_RNA"/>
</dbReference>
<dbReference type="SUPFAM" id="SSF50156">
    <property type="entry name" value="PDZ domain-like"/>
    <property type="match status" value="1"/>
</dbReference>
<sequence>MSVSDPLLKELRDHIIELRRHNLAVEIDDSNQLLLPFCVTLEGIFRKGLKTQVPTALGCIKKDYWNVFHCLLLQKDRLRLPFKVATAIQSVSEFKKVQTSVGRGRLLIRVLLKRQVMSVAVASCLSAKKLLEAAYDPLFSILGNEILAEIFLSLLHAVDQVRFCPVLRNASFLDATWQLGVYKQHELVPCTSLGISIRFVAGHAVVVRVAEGSVAAEDDKVRVGDVVDELFGESLRYKSRRFAASLLDHFEGLPVYLAVIRRCYSDGAPYPPVEELFAATLPKVNLDTTSHTSRTSSLFPEVSQPMGIPVNPPQNGCGYSAIYLGETCMGKRGGVLQVERGIGEVVSRTTQEVLWVSSLASTTKWNAILEVEDCYVRAFHQNTKQEILWKHYTEVASCGKRMDMPCVLAIIAGETTCTVAENFICYVFQVQDENICQMVLSSIAQGFQRTSWSV</sequence>
<dbReference type="InterPro" id="IPR036034">
    <property type="entry name" value="PDZ_sf"/>
</dbReference>
<dbReference type="Gene3D" id="1.20.58.900">
    <property type="match status" value="1"/>
</dbReference>
<dbReference type="Gene3D" id="2.30.29.30">
    <property type="entry name" value="Pleckstrin-homology domain (PH domain)/Phosphotyrosine-binding domain (PTB)"/>
    <property type="match status" value="1"/>
</dbReference>